<comment type="caution">
    <text evidence="1">The sequence shown here is derived from an EMBL/GenBank/DDBJ whole genome shotgun (WGS) entry which is preliminary data.</text>
</comment>
<dbReference type="InterPro" id="IPR032466">
    <property type="entry name" value="Metal_Hydrolase"/>
</dbReference>
<dbReference type="GO" id="GO:0046103">
    <property type="term" value="P:inosine biosynthetic process"/>
    <property type="evidence" value="ECO:0007669"/>
    <property type="project" value="TreeGrafter"/>
</dbReference>
<accession>A0A2A6EF56</accession>
<dbReference type="AlphaFoldDB" id="A0A2A6EF56"/>
<evidence type="ECO:0000313" key="1">
    <source>
        <dbReference type="EMBL" id="PDP60344.1"/>
    </source>
</evidence>
<dbReference type="GO" id="GO:0004000">
    <property type="term" value="F:adenosine deaminase activity"/>
    <property type="evidence" value="ECO:0007669"/>
    <property type="project" value="TreeGrafter"/>
</dbReference>
<gene>
    <name evidence="1" type="ORF">CLI71_05670</name>
</gene>
<evidence type="ECO:0000313" key="2">
    <source>
        <dbReference type="Proteomes" id="UP000219058"/>
    </source>
</evidence>
<dbReference type="SUPFAM" id="SSF51556">
    <property type="entry name" value="Metallo-dependent hydrolases"/>
    <property type="match status" value="1"/>
</dbReference>
<protein>
    <recommendedName>
        <fullName evidence="3">Adenosine deaminase</fullName>
    </recommendedName>
</protein>
<dbReference type="PANTHER" id="PTHR11409:SF43">
    <property type="entry name" value="ADENOSINE DEAMINASE"/>
    <property type="match status" value="1"/>
</dbReference>
<dbReference type="GO" id="GO:0005829">
    <property type="term" value="C:cytosol"/>
    <property type="evidence" value="ECO:0007669"/>
    <property type="project" value="TreeGrafter"/>
</dbReference>
<dbReference type="GO" id="GO:0006154">
    <property type="term" value="P:adenosine catabolic process"/>
    <property type="evidence" value="ECO:0007669"/>
    <property type="project" value="TreeGrafter"/>
</dbReference>
<name>A0A2A6EF56_PREIN</name>
<evidence type="ECO:0008006" key="3">
    <source>
        <dbReference type="Google" id="ProtNLM"/>
    </source>
</evidence>
<dbReference type="EMBL" id="NSLY01000012">
    <property type="protein sequence ID" value="PDP60344.1"/>
    <property type="molecule type" value="Genomic_DNA"/>
</dbReference>
<dbReference type="GO" id="GO:0043103">
    <property type="term" value="P:hypoxanthine salvage"/>
    <property type="evidence" value="ECO:0007669"/>
    <property type="project" value="TreeGrafter"/>
</dbReference>
<dbReference type="InterPro" id="IPR006330">
    <property type="entry name" value="Ado/ade_deaminase"/>
</dbReference>
<dbReference type="Proteomes" id="UP000219058">
    <property type="component" value="Unassembled WGS sequence"/>
</dbReference>
<dbReference type="PANTHER" id="PTHR11409">
    <property type="entry name" value="ADENOSINE DEAMINASE"/>
    <property type="match status" value="1"/>
</dbReference>
<proteinExistence type="predicted"/>
<dbReference type="Gene3D" id="3.20.20.140">
    <property type="entry name" value="Metal-dependent hydrolases"/>
    <property type="match status" value="2"/>
</dbReference>
<dbReference type="RefSeq" id="WP_097550048.1">
    <property type="nucleotide sequence ID" value="NZ_NSLY01000012.1"/>
</dbReference>
<organism evidence="1 2">
    <name type="scientific">Prevotella intermedia</name>
    <dbReference type="NCBI Taxonomy" id="28131"/>
    <lineage>
        <taxon>Bacteria</taxon>
        <taxon>Pseudomonadati</taxon>
        <taxon>Bacteroidota</taxon>
        <taxon>Bacteroidia</taxon>
        <taxon>Bacteroidales</taxon>
        <taxon>Prevotellaceae</taxon>
        <taxon>Prevotella</taxon>
    </lineage>
</organism>
<reference evidence="1 2" key="1">
    <citation type="submission" date="2017-09" db="EMBL/GenBank/DDBJ databases">
        <title>Phase variable restriction modification systems are present in the genome sequences of periodontal pathogens Prevotella intermedia, Tannerella forsythia and Porphyromonas gingivalis.</title>
        <authorList>
            <person name="Haigh R.D."/>
            <person name="Crawford L."/>
            <person name="Ralph J."/>
            <person name="Wanford J."/>
            <person name="Vartoukian S.R."/>
            <person name="Hijazib K."/>
            <person name="Wade W."/>
            <person name="Oggioni M.R."/>
        </authorList>
    </citation>
    <scope>NUCLEOTIDE SEQUENCE [LARGE SCALE GENOMIC DNA]</scope>
    <source>
        <strain evidence="1 2">WW2834</strain>
    </source>
</reference>
<sequence length="727" mass="85402">MKYHSYFAYLLTDLLSLSSYQEGGEVSVDDIRRRLMLIARKHNTTIPDHYLRLDADYSFQNIEEKSQIFTIGLTELADAFLEYRYNRVYVKAEKFNEWQYLIAYIPPMLLVCAYIFKKGQFSSLELTSSSFYNQSIAPNLRYTSFVSPYIRQMEDLKRKYNGFCDLHIHLNGTIETDSVWLDVLNHPDNVIYEMYCAEKEELVKEQYEQFDNWSRPDRFKELIEKAVELREELFKELWKKIPIFMDFTRQSESIFYITVLHYLCLYPANEKMAKKFHHYLLILGLTNSILVQQPECFGFEQFQKYTSNKLRDFSEQEYEQRFFQLAGNELNNLRTIEGRFSPKDTKDKNNNLIDKIRRGWEKLNTAQKNLEISNSELRLVAHFIKKKDKQKGDIRFQALRADMKKRGEVLMSMCMSGSKNGKSIVGIDAAASEFDTPPEVFAPVFRRFREKGFRHFTYHAGEDFYHLLGGLRAIYEAIDFLDLQRGDRIGHATAAGVSPKVWHKNVGDKIIVPKGAYMDDLLFAFYLASTEEGSVLRPLMPQISMRVMQLAGEIYPGNENIEAYISAWKNRQLDIVELDKQNKLIEYPLLKEYHKKDCVKKYNEKIEVDIYEVLDEAALHEAQLAILKLMHKKEIVIETLPTSNVLIGNHRQFCTYHLYNWLKWEDEGKAIPPIVLGTDDAGIFATNIYNEYCHIFTLLVYKYGFCVNRALDFIRELNYNAEIYAFD</sequence>